<sequence>MRIGNYLPSQDTRSIYLESKLRRILLKAINSKDNSLLLKVGNIDNLIKSGNIEEAEREIREAEKNVLSKEQNKKSVINIRPLPDNTGNRSKKNYQIPEAIDGDIYLQDNSPDSAVSFQYPTAVPESASFLFISSHEGEHAREIIKEAMFKGKMAQVYVRYFTSYDSEGRLVYTGGVTWGKILDSKV</sequence>
<protein>
    <submittedName>
        <fullName evidence="2">Uncharacterized protein</fullName>
    </submittedName>
</protein>
<keyword evidence="3" id="KW-1185">Reference proteome</keyword>
<feature type="coiled-coil region" evidence="1">
    <location>
        <begin position="45"/>
        <end position="72"/>
    </location>
</feature>
<evidence type="ECO:0000313" key="3">
    <source>
        <dbReference type="Proteomes" id="UP001232493"/>
    </source>
</evidence>
<organism evidence="2 3">
    <name type="scientific">Marinitoga aeolica</name>
    <dbReference type="NCBI Taxonomy" id="2809031"/>
    <lineage>
        <taxon>Bacteria</taxon>
        <taxon>Thermotogati</taxon>
        <taxon>Thermotogota</taxon>
        <taxon>Thermotogae</taxon>
        <taxon>Petrotogales</taxon>
        <taxon>Petrotogaceae</taxon>
        <taxon>Marinitoga</taxon>
    </lineage>
</organism>
<evidence type="ECO:0000256" key="1">
    <source>
        <dbReference type="SAM" id="Coils"/>
    </source>
</evidence>
<proteinExistence type="predicted"/>
<keyword evidence="1" id="KW-0175">Coiled coil</keyword>
<evidence type="ECO:0000313" key="2">
    <source>
        <dbReference type="EMBL" id="WGS65632.1"/>
    </source>
</evidence>
<reference evidence="2 3" key="1">
    <citation type="submission" date="2021-02" db="EMBL/GenBank/DDBJ databases">
        <title>Characterization of Marinitoga sp. nov. str. BP5-C20A.</title>
        <authorList>
            <person name="Erauso G."/>
            <person name="Postec A."/>
        </authorList>
    </citation>
    <scope>NUCLEOTIDE SEQUENCE [LARGE SCALE GENOMIC DNA]</scope>
    <source>
        <strain evidence="2 3">BP5-C20A</strain>
    </source>
</reference>
<gene>
    <name evidence="2" type="ORF">JRV97_03505</name>
</gene>
<dbReference type="RefSeq" id="WP_281000224.1">
    <property type="nucleotide sequence ID" value="NZ_CP069362.1"/>
</dbReference>
<dbReference type="EMBL" id="CP069362">
    <property type="protein sequence ID" value="WGS65632.1"/>
    <property type="molecule type" value="Genomic_DNA"/>
</dbReference>
<name>A0ABY8PSM2_9BACT</name>
<dbReference type="Proteomes" id="UP001232493">
    <property type="component" value="Chromosome"/>
</dbReference>
<accession>A0ABY8PSM2</accession>